<dbReference type="Proteomes" id="UP000238563">
    <property type="component" value="Unassembled WGS sequence"/>
</dbReference>
<reference evidence="2 3" key="1">
    <citation type="submission" date="2018-02" db="EMBL/GenBank/DDBJ databases">
        <title>The draft genome of Phyllobacterium myrsinacearum DSM5892.</title>
        <authorList>
            <person name="Li L."/>
            <person name="Liu L."/>
            <person name="Zhang X."/>
            <person name="Wang T."/>
        </authorList>
    </citation>
    <scope>NUCLEOTIDE SEQUENCE [LARGE SCALE GENOMIC DNA]</scope>
    <source>
        <strain evidence="2 3">DSM 5892</strain>
    </source>
</reference>
<feature type="transmembrane region" description="Helical" evidence="1">
    <location>
        <begin position="40"/>
        <end position="64"/>
    </location>
</feature>
<gene>
    <name evidence="2" type="ORF">C5750_10145</name>
</gene>
<dbReference type="OrthoDB" id="8447236at2"/>
<accession>A0A2S9JQI1</accession>
<dbReference type="AlphaFoldDB" id="A0A2S9JQI1"/>
<evidence type="ECO:0000256" key="1">
    <source>
        <dbReference type="SAM" id="Phobius"/>
    </source>
</evidence>
<evidence type="ECO:0000313" key="2">
    <source>
        <dbReference type="EMBL" id="PRD55498.1"/>
    </source>
</evidence>
<protein>
    <submittedName>
        <fullName evidence="2">Uncharacterized protein</fullName>
    </submittedName>
</protein>
<feature type="transmembrane region" description="Helical" evidence="1">
    <location>
        <begin position="16"/>
        <end position="34"/>
    </location>
</feature>
<name>A0A2S9JQI1_9HYPH</name>
<evidence type="ECO:0000313" key="3">
    <source>
        <dbReference type="Proteomes" id="UP000238563"/>
    </source>
</evidence>
<comment type="caution">
    <text evidence="2">The sequence shown here is derived from an EMBL/GenBank/DDBJ whole genome shotgun (WGS) entry which is preliminary data.</text>
</comment>
<keyword evidence="1" id="KW-0812">Transmembrane</keyword>
<proteinExistence type="predicted"/>
<feature type="transmembrane region" description="Helical" evidence="1">
    <location>
        <begin position="114"/>
        <end position="138"/>
    </location>
</feature>
<keyword evidence="1" id="KW-0472">Membrane</keyword>
<dbReference type="EMBL" id="PVBT01000002">
    <property type="protein sequence ID" value="PRD55498.1"/>
    <property type="molecule type" value="Genomic_DNA"/>
</dbReference>
<sequence length="140" mass="15466">MEEDAAEFAHRLRHRAVTYGVLTCVLMVATSLVADKGGAVLAGLWPLMMMGGLITLALTGYLLFDAALFRFIASHEDELDGCKALDDMLARMRLRSRPEKTRPLRARISGTKSVLVKLHIAFAAFVTLFVALIVYGFWGH</sequence>
<keyword evidence="1" id="KW-1133">Transmembrane helix</keyword>
<keyword evidence="3" id="KW-1185">Reference proteome</keyword>
<dbReference type="RefSeq" id="WP_105733727.1">
    <property type="nucleotide sequence ID" value="NZ_PVBT01000002.1"/>
</dbReference>
<organism evidence="2 3">
    <name type="scientific">Phyllobacterium myrsinacearum</name>
    <dbReference type="NCBI Taxonomy" id="28101"/>
    <lineage>
        <taxon>Bacteria</taxon>
        <taxon>Pseudomonadati</taxon>
        <taxon>Pseudomonadota</taxon>
        <taxon>Alphaproteobacteria</taxon>
        <taxon>Hyphomicrobiales</taxon>
        <taxon>Phyllobacteriaceae</taxon>
        <taxon>Phyllobacterium</taxon>
    </lineage>
</organism>